<dbReference type="GO" id="GO:0004316">
    <property type="term" value="F:3-oxoacyl-[acyl-carrier-protein] reductase (NADPH) activity"/>
    <property type="evidence" value="ECO:0007669"/>
    <property type="project" value="UniProtKB-EC"/>
</dbReference>
<dbReference type="Proteomes" id="UP001257909">
    <property type="component" value="Unassembled WGS sequence"/>
</dbReference>
<reference evidence="3 4" key="1">
    <citation type="submission" date="2023-07" db="EMBL/GenBank/DDBJ databases">
        <title>Sorghum-associated microbial communities from plants grown in Nebraska, USA.</title>
        <authorList>
            <person name="Schachtman D."/>
        </authorList>
    </citation>
    <scope>NUCLEOTIDE SEQUENCE [LARGE SCALE GENOMIC DNA]</scope>
    <source>
        <strain evidence="3 4">4138</strain>
    </source>
</reference>
<keyword evidence="3" id="KW-0560">Oxidoreductase</keyword>
<dbReference type="Gene3D" id="3.40.50.720">
    <property type="entry name" value="NAD(P)-binding Rossmann-like Domain"/>
    <property type="match status" value="2"/>
</dbReference>
<dbReference type="EMBL" id="JAVDWR010000001">
    <property type="protein sequence ID" value="MDR7119670.1"/>
    <property type="molecule type" value="Genomic_DNA"/>
</dbReference>
<dbReference type="PRINTS" id="PR00080">
    <property type="entry name" value="SDRFAMILY"/>
</dbReference>
<gene>
    <name evidence="3" type="ORF">J2W69_000585</name>
</gene>
<dbReference type="PRINTS" id="PR00081">
    <property type="entry name" value="GDHRDH"/>
</dbReference>
<dbReference type="PANTHER" id="PTHR42760:SF78">
    <property type="entry name" value="3-OXOACYL-[ACYL-CARRIER-PROTEIN] REDUCTASE [NADH]"/>
    <property type="match status" value="1"/>
</dbReference>
<dbReference type="RefSeq" id="WP_310274394.1">
    <property type="nucleotide sequence ID" value="NZ_JAVDWR010000001.1"/>
</dbReference>
<dbReference type="PANTHER" id="PTHR42760">
    <property type="entry name" value="SHORT-CHAIN DEHYDROGENASES/REDUCTASES FAMILY MEMBER"/>
    <property type="match status" value="1"/>
</dbReference>
<feature type="domain" description="Ketoreductase" evidence="2">
    <location>
        <begin position="201"/>
        <end position="376"/>
    </location>
</feature>
<dbReference type="NCBIfam" id="NF006110">
    <property type="entry name" value="PRK08261.1"/>
    <property type="match status" value="1"/>
</dbReference>
<proteinExistence type="inferred from homology"/>
<evidence type="ECO:0000313" key="3">
    <source>
        <dbReference type="EMBL" id="MDR7119670.1"/>
    </source>
</evidence>
<dbReference type="SUPFAM" id="SSF51735">
    <property type="entry name" value="NAD(P)-binding Rossmann-fold domains"/>
    <property type="match status" value="2"/>
</dbReference>
<dbReference type="InterPro" id="IPR002347">
    <property type="entry name" value="SDR_fam"/>
</dbReference>
<dbReference type="InterPro" id="IPR057326">
    <property type="entry name" value="KR_dom"/>
</dbReference>
<accession>A0ABU1VVS5</accession>
<dbReference type="Pfam" id="PF13561">
    <property type="entry name" value="adh_short_C2"/>
    <property type="match status" value="1"/>
</dbReference>
<evidence type="ECO:0000256" key="1">
    <source>
        <dbReference type="ARBA" id="ARBA00006484"/>
    </source>
</evidence>
<comment type="caution">
    <text evidence="3">The sequence shown here is derived from an EMBL/GenBank/DDBJ whole genome shotgun (WGS) entry which is preliminary data.</text>
</comment>
<dbReference type="InterPro" id="IPR036291">
    <property type="entry name" value="NAD(P)-bd_dom_sf"/>
</dbReference>
<dbReference type="EC" id="1.1.1.100" evidence="3"/>
<evidence type="ECO:0000313" key="4">
    <source>
        <dbReference type="Proteomes" id="UP001257909"/>
    </source>
</evidence>
<protein>
    <submittedName>
        <fullName evidence="3">3-oxoacyl-[acyl-carrier protein] reductase</fullName>
        <ecNumber evidence="3">1.1.1.100</ecNumber>
    </submittedName>
</protein>
<evidence type="ECO:0000259" key="2">
    <source>
        <dbReference type="SMART" id="SM00822"/>
    </source>
</evidence>
<name>A0ABU1VVS5_9GAMM</name>
<keyword evidence="4" id="KW-1185">Reference proteome</keyword>
<dbReference type="SMART" id="SM00822">
    <property type="entry name" value="PKS_KR"/>
    <property type="match status" value="1"/>
</dbReference>
<sequence length="439" mass="46458">MTSWVSALLDSAAGRWCGVPQATPLQRPQGEAACFSGSVLLCGKISPHSVLLRQHLSLLPDSRFDEASVGPFQAIIFDGTELQNTKELDLVWQHLHSVLPVLAKNGRVLILARAVADASNADAAAAAAALSGFTRSIAKELGRFGSTANLLSLRQGVQQSLLPVAEFFLSKASAYITGQVLPVGAVTIAELSPWQKPLQGKVALVTGAARGIGAAIATTLTEQGASVIGLDIPQAEEALNALMQQLQGKSLVLDISQSNSAQQLQHWLTEQGLTLDILVHNAGITRDKLFHRMTEAQWTQTLDVNLRAVQAINSLLLEQQLIQSGGRVVLLSSMNGLAGQKGQTNYASSKAALVGYCQYMAMQDHRGITFNAIAPGFIETQMTAAMPAIPREVGRRLNSLSQAGLPQDVALAVAFFARPDAAGLNGSVLRVCGQCFIGA</sequence>
<comment type="similarity">
    <text evidence="1">Belongs to the short-chain dehydrogenases/reductases (SDR) family.</text>
</comment>
<organism evidence="3 4">
    <name type="scientific">Rheinheimera soli</name>
    <dbReference type="NCBI Taxonomy" id="443616"/>
    <lineage>
        <taxon>Bacteria</taxon>
        <taxon>Pseudomonadati</taxon>
        <taxon>Pseudomonadota</taxon>
        <taxon>Gammaproteobacteria</taxon>
        <taxon>Chromatiales</taxon>
        <taxon>Chromatiaceae</taxon>
        <taxon>Rheinheimera</taxon>
    </lineage>
</organism>